<keyword evidence="10" id="KW-1185">Reference proteome</keyword>
<dbReference type="GeneID" id="24788850"/>
<evidence type="ECO:0000256" key="6">
    <source>
        <dbReference type="ARBA" id="ARBA00032274"/>
    </source>
</evidence>
<evidence type="ECO:0000256" key="2">
    <source>
        <dbReference type="ARBA" id="ARBA00007411"/>
    </source>
</evidence>
<evidence type="ECO:0000259" key="8">
    <source>
        <dbReference type="SMART" id="SM00888"/>
    </source>
</evidence>
<evidence type="ECO:0000256" key="7">
    <source>
        <dbReference type="HAMAP-Rule" id="MF_00043"/>
    </source>
</evidence>
<dbReference type="PANTHER" id="PTHR39647:SF1">
    <property type="entry name" value="ELONGATION FACTOR 1-BETA"/>
    <property type="match status" value="1"/>
</dbReference>
<dbReference type="HAMAP" id="MF_00043">
    <property type="entry name" value="EF1_beta"/>
    <property type="match status" value="1"/>
</dbReference>
<name>A0A0E3SM37_METBA</name>
<dbReference type="NCBIfam" id="TIGR00489">
    <property type="entry name" value="aEF-1_beta"/>
    <property type="match status" value="1"/>
</dbReference>
<organism evidence="9 10">
    <name type="scientific">Methanosarcina barkeri 3</name>
    <dbReference type="NCBI Taxonomy" id="1434107"/>
    <lineage>
        <taxon>Archaea</taxon>
        <taxon>Methanobacteriati</taxon>
        <taxon>Methanobacteriota</taxon>
        <taxon>Stenosarchaea group</taxon>
        <taxon>Methanomicrobia</taxon>
        <taxon>Methanosarcinales</taxon>
        <taxon>Methanosarcinaceae</taxon>
        <taxon>Methanosarcina</taxon>
    </lineage>
</organism>
<evidence type="ECO:0000256" key="5">
    <source>
        <dbReference type="ARBA" id="ARBA00022917"/>
    </source>
</evidence>
<dbReference type="CDD" id="cd00292">
    <property type="entry name" value="EF1B"/>
    <property type="match status" value="1"/>
</dbReference>
<dbReference type="Gene3D" id="3.30.70.60">
    <property type="match status" value="1"/>
</dbReference>
<dbReference type="SUPFAM" id="SSF54984">
    <property type="entry name" value="eEF-1beta-like"/>
    <property type="match status" value="1"/>
</dbReference>
<dbReference type="EMBL" id="CP009517">
    <property type="protein sequence ID" value="AKB81898.1"/>
    <property type="molecule type" value="Genomic_DNA"/>
</dbReference>
<reference evidence="9" key="1">
    <citation type="submission" date="2014-07" db="EMBL/GenBank/DDBJ databases">
        <title>Methanogenic archaea and the global carbon cycle.</title>
        <authorList>
            <person name="Henriksen J.R."/>
            <person name="Luke J."/>
            <person name="Reinhart S."/>
            <person name="Benedict M.N."/>
            <person name="Youngblut N.D."/>
            <person name="Metcalf M.E."/>
            <person name="Whitaker R.J."/>
            <person name="Metcalf W.W."/>
        </authorList>
    </citation>
    <scope>NUCLEOTIDE SEQUENCE [LARGE SCALE GENOMIC DNA]</scope>
    <source>
        <strain evidence="9">3</strain>
    </source>
</reference>
<evidence type="ECO:0000313" key="10">
    <source>
        <dbReference type="Proteomes" id="UP000033066"/>
    </source>
</evidence>
<protein>
    <recommendedName>
        <fullName evidence="3 7">Elongation factor 1-beta</fullName>
        <shortName evidence="7">EF-1-beta</shortName>
    </recommendedName>
    <alternativeName>
        <fullName evidence="6 7">aEF-1beta</fullName>
    </alternativeName>
</protein>
<keyword evidence="4 7" id="KW-0251">Elongation factor</keyword>
<dbReference type="PIRSF" id="PIRSF006521">
    <property type="entry name" value="Transl_elong_EF1B_B_arc"/>
    <property type="match status" value="1"/>
</dbReference>
<feature type="domain" description="Translation elongation factor EF1B beta/delta subunit guanine nucleotide exchange" evidence="8">
    <location>
        <begin position="3"/>
        <end position="89"/>
    </location>
</feature>
<dbReference type="InterPro" id="IPR036219">
    <property type="entry name" value="eEF-1beta-like_sf"/>
</dbReference>
<proteinExistence type="inferred from homology"/>
<dbReference type="AlphaFoldDB" id="A0A0E3SM37"/>
<dbReference type="InterPro" id="IPR014038">
    <property type="entry name" value="EF1B_bsu/dsu_GNE"/>
</dbReference>
<dbReference type="PATRIC" id="fig|1434107.4.peg.1727"/>
<evidence type="ECO:0000313" key="9">
    <source>
        <dbReference type="EMBL" id="AKB81898.1"/>
    </source>
</evidence>
<evidence type="ECO:0000256" key="4">
    <source>
        <dbReference type="ARBA" id="ARBA00022768"/>
    </source>
</evidence>
<keyword evidence="5 7" id="KW-0648">Protein biosynthesis</keyword>
<sequence length="89" mass="9486">MGDVAAKIKIMPESVDTDLAELKEKIKSVIPAGADLYGDIVEEPIAFGLKALIVTLIVNDEEGGTEPAEEAFAKVSGVENVQVIDVNRF</sequence>
<dbReference type="NCBIfam" id="NF001670">
    <property type="entry name" value="PRK00435.1"/>
    <property type="match status" value="1"/>
</dbReference>
<dbReference type="RefSeq" id="WP_048107321.1">
    <property type="nucleotide sequence ID" value="NZ_CP009517.1"/>
</dbReference>
<gene>
    <name evidence="7" type="primary">ef1b</name>
    <name evidence="9" type="ORF">MSBR3_1320</name>
</gene>
<accession>A0A0E3SM37</accession>
<dbReference type="STRING" id="1434107.MSBR3_1320"/>
<evidence type="ECO:0000256" key="3">
    <source>
        <dbReference type="ARBA" id="ARBA00017600"/>
    </source>
</evidence>
<comment type="function">
    <text evidence="1 7">Promotes the exchange of GDP for GTP in EF-1-alpha/GDP, thus allowing the regeneration of EF-1-alpha/GTP that could then be used to form the ternary complex EF-1-alpha/GTP/AAtRNA.</text>
</comment>
<comment type="similarity">
    <text evidence="2 7">Belongs to the EF-1-beta/EF-1-delta family.</text>
</comment>
<dbReference type="HOGENOM" id="CLU_165896_0_0_2"/>
<dbReference type="GO" id="GO:0003746">
    <property type="term" value="F:translation elongation factor activity"/>
    <property type="evidence" value="ECO:0007669"/>
    <property type="project" value="UniProtKB-UniRule"/>
</dbReference>
<dbReference type="SMART" id="SM00888">
    <property type="entry name" value="EF1_GNE"/>
    <property type="match status" value="1"/>
</dbReference>
<dbReference type="PANTHER" id="PTHR39647">
    <property type="entry name" value="ELONGATION FACTOR 1-BETA"/>
    <property type="match status" value="1"/>
</dbReference>
<dbReference type="KEGG" id="mbak:MSBR3_1320"/>
<dbReference type="OrthoDB" id="84643at2157"/>
<dbReference type="Pfam" id="PF00736">
    <property type="entry name" value="EF1_GNE"/>
    <property type="match status" value="1"/>
</dbReference>
<dbReference type="InterPro" id="IPR004542">
    <property type="entry name" value="Transl_elong_EF1B_B_arc"/>
</dbReference>
<dbReference type="Proteomes" id="UP000033066">
    <property type="component" value="Chromosome"/>
</dbReference>
<evidence type="ECO:0000256" key="1">
    <source>
        <dbReference type="ARBA" id="ARBA00003815"/>
    </source>
</evidence>
<dbReference type="InterPro" id="IPR014717">
    <property type="entry name" value="Transl_elong_EF1B/ribsomal_bS6"/>
</dbReference>